<keyword evidence="3" id="KW-1185">Reference proteome</keyword>
<dbReference type="AlphaFoldDB" id="U4KP54"/>
<dbReference type="Proteomes" id="UP000032737">
    <property type="component" value="Chromosome"/>
</dbReference>
<protein>
    <recommendedName>
        <fullName evidence="1">Imm-5-like domain-containing protein</fullName>
    </recommendedName>
</protein>
<dbReference type="KEGG" id="abra:BN85310990"/>
<reference evidence="2 3" key="1">
    <citation type="journal article" date="2013" name="J. Mol. Microbiol. Biotechnol.">
        <title>Analysis of the Complete Genomes of Acholeplasma brassicae , A. palmae and A. laidlawii and Their Comparison to the Obligate Parasites from ' Candidatus Phytoplasma'.</title>
        <authorList>
            <person name="Kube M."/>
            <person name="Siewert C."/>
            <person name="Migdoll A.M."/>
            <person name="Duduk B."/>
            <person name="Holz S."/>
            <person name="Rabus R."/>
            <person name="Seemuller E."/>
            <person name="Mitrovic J."/>
            <person name="Muller I."/>
            <person name="Buttner C."/>
            <person name="Reinhardt R."/>
        </authorList>
    </citation>
    <scope>NUCLEOTIDE SEQUENCE [LARGE SCALE GENOMIC DNA]</scope>
    <source>
        <strain evidence="3">0502</strain>
    </source>
</reference>
<gene>
    <name evidence="2" type="ORF">BN85310990</name>
</gene>
<dbReference type="InterPro" id="IPR048667">
    <property type="entry name" value="Imm5-like"/>
</dbReference>
<sequence length="173" mass="20572">MTIEENIKQNLIKKRQILVDKNVMELDELNALMNRLSRRQVILFSLSEVKRLILFLEDEKLIHAHETVIMWACGKLKMSEAKKEIIAIHQMAKETNDHVKKAYYHAIAQGLSVVHTRTHQLGLMIYELTAIVISLDKEYQLEVKTRLNWYYKQVNNYMNYDTEHLQWASFIKR</sequence>
<evidence type="ECO:0000313" key="3">
    <source>
        <dbReference type="Proteomes" id="UP000032737"/>
    </source>
</evidence>
<evidence type="ECO:0000259" key="1">
    <source>
        <dbReference type="Pfam" id="PF21805"/>
    </source>
</evidence>
<dbReference type="EMBL" id="FO681348">
    <property type="protein sequence ID" value="CCV66120.1"/>
    <property type="molecule type" value="Genomic_DNA"/>
</dbReference>
<feature type="domain" description="Imm-5-like" evidence="1">
    <location>
        <begin position="33"/>
        <end position="151"/>
    </location>
</feature>
<name>U4KP54_9MOLU</name>
<organism evidence="2 3">
    <name type="scientific">Acholeplasma brassicae</name>
    <dbReference type="NCBI Taxonomy" id="61635"/>
    <lineage>
        <taxon>Bacteria</taxon>
        <taxon>Bacillati</taxon>
        <taxon>Mycoplasmatota</taxon>
        <taxon>Mollicutes</taxon>
        <taxon>Acholeplasmatales</taxon>
        <taxon>Acholeplasmataceae</taxon>
        <taxon>Acholeplasma</taxon>
    </lineage>
</organism>
<dbReference type="HOGENOM" id="CLU_110620_0_0_14"/>
<dbReference type="RefSeq" id="WP_030004980.1">
    <property type="nucleotide sequence ID" value="NC_022549.1"/>
</dbReference>
<dbReference type="Pfam" id="PF21805">
    <property type="entry name" value="Imm5_like"/>
    <property type="match status" value="1"/>
</dbReference>
<dbReference type="STRING" id="61635.BN85310990"/>
<accession>U4KP54</accession>
<proteinExistence type="predicted"/>
<evidence type="ECO:0000313" key="2">
    <source>
        <dbReference type="EMBL" id="CCV66120.1"/>
    </source>
</evidence>